<gene>
    <name evidence="1" type="ORF">CTRU02_214238</name>
</gene>
<organism evidence="1 2">
    <name type="scientific">Colletotrichum truncatum</name>
    <name type="common">Anthracnose fungus</name>
    <name type="synonym">Colletotrichum capsici</name>
    <dbReference type="NCBI Taxonomy" id="5467"/>
    <lineage>
        <taxon>Eukaryota</taxon>
        <taxon>Fungi</taxon>
        <taxon>Dikarya</taxon>
        <taxon>Ascomycota</taxon>
        <taxon>Pezizomycotina</taxon>
        <taxon>Sordariomycetes</taxon>
        <taxon>Hypocreomycetidae</taxon>
        <taxon>Glomerellales</taxon>
        <taxon>Glomerellaceae</taxon>
        <taxon>Colletotrichum</taxon>
        <taxon>Colletotrichum truncatum species complex</taxon>
    </lineage>
</organism>
<dbReference type="Proteomes" id="UP000805649">
    <property type="component" value="Unassembled WGS sequence"/>
</dbReference>
<reference evidence="1 2" key="1">
    <citation type="journal article" date="2020" name="Phytopathology">
        <title>Genome Sequence Resources of Colletotrichum truncatum, C. plurivorum, C. musicola, and C. sojae: Four Species Pathogenic to Soybean (Glycine max).</title>
        <authorList>
            <person name="Rogerio F."/>
            <person name="Boufleur T.R."/>
            <person name="Ciampi-Guillardi M."/>
            <person name="Sukno S.A."/>
            <person name="Thon M.R."/>
            <person name="Massola Junior N.S."/>
            <person name="Baroncelli R."/>
        </authorList>
    </citation>
    <scope>NUCLEOTIDE SEQUENCE [LARGE SCALE GENOMIC DNA]</scope>
    <source>
        <strain evidence="1 2">CMES1059</strain>
    </source>
</reference>
<protein>
    <submittedName>
        <fullName evidence="1">Uncharacterized protein</fullName>
    </submittedName>
</protein>
<accession>A0ACC3YHX3</accession>
<evidence type="ECO:0000313" key="1">
    <source>
        <dbReference type="EMBL" id="KAL0931503.1"/>
    </source>
</evidence>
<dbReference type="EMBL" id="VUJX02000010">
    <property type="protein sequence ID" value="KAL0931503.1"/>
    <property type="molecule type" value="Genomic_DNA"/>
</dbReference>
<keyword evidence="2" id="KW-1185">Reference proteome</keyword>
<proteinExistence type="predicted"/>
<comment type="caution">
    <text evidence="1">The sequence shown here is derived from an EMBL/GenBank/DDBJ whole genome shotgun (WGS) entry which is preliminary data.</text>
</comment>
<sequence>MRHEHDPRFPERPPYTDRHSPPSSSSSVTLKHYSFQDLLSSVLSLYLYRCGARGPATAAAEALFLRPNARVLIVPGSIVQIPNAQKAPPESSDSPISWLVRNLCEKEMSLSSSTVEELHGCR</sequence>
<evidence type="ECO:0000313" key="2">
    <source>
        <dbReference type="Proteomes" id="UP000805649"/>
    </source>
</evidence>
<name>A0ACC3YHX3_COLTU</name>